<name>A0ACA9MLL3_9GLOM</name>
<organism evidence="1 2">
    <name type="scientific">Acaulospora colombiana</name>
    <dbReference type="NCBI Taxonomy" id="27376"/>
    <lineage>
        <taxon>Eukaryota</taxon>
        <taxon>Fungi</taxon>
        <taxon>Fungi incertae sedis</taxon>
        <taxon>Mucoromycota</taxon>
        <taxon>Glomeromycotina</taxon>
        <taxon>Glomeromycetes</taxon>
        <taxon>Diversisporales</taxon>
        <taxon>Acaulosporaceae</taxon>
        <taxon>Acaulospora</taxon>
    </lineage>
</organism>
<evidence type="ECO:0000313" key="2">
    <source>
        <dbReference type="Proteomes" id="UP000789525"/>
    </source>
</evidence>
<comment type="caution">
    <text evidence="1">The sequence shown here is derived from an EMBL/GenBank/DDBJ whole genome shotgun (WGS) entry which is preliminary data.</text>
</comment>
<sequence length="310" mass="33865">MSVLSGDQIQVPEGFKLHTENSAHLLLPDSNDAFLNPVQEFNRDLSVACIRVWAAERDEQKKQKWLLNNRRQHDSEKPVGDMQTDDPESSEKSTSLEKEALSATGLRSIRYAKEIPSVKYVLANDLSPAACEAMRRNVEINGLGPGASDSSGSDLGKNSSLMYSHRVGQDRVDVVDLDPYGTAAPFIDAAVQCVKDDVEQAGKGSSGPSYSYKSHAGPTVPQRCPECQSSLHVRFGLPYSGLVLTKLPDGRTYVKVVKHIDEDPSRYGTSTRIKGMVTVASEELPVPFYFTPSKVAGSFRCEVPSLAETT</sequence>
<reference evidence="1" key="1">
    <citation type="submission" date="2021-06" db="EMBL/GenBank/DDBJ databases">
        <authorList>
            <person name="Kallberg Y."/>
            <person name="Tangrot J."/>
            <person name="Rosling A."/>
        </authorList>
    </citation>
    <scope>NUCLEOTIDE SEQUENCE</scope>
    <source>
        <strain evidence="1">CL356</strain>
    </source>
</reference>
<accession>A0ACA9MLL3</accession>
<evidence type="ECO:0000313" key="1">
    <source>
        <dbReference type="EMBL" id="CAG8594709.1"/>
    </source>
</evidence>
<dbReference type="Proteomes" id="UP000789525">
    <property type="component" value="Unassembled WGS sequence"/>
</dbReference>
<proteinExistence type="predicted"/>
<keyword evidence="2" id="KW-1185">Reference proteome</keyword>
<dbReference type="EMBL" id="CAJVPT010013325">
    <property type="protein sequence ID" value="CAG8594709.1"/>
    <property type="molecule type" value="Genomic_DNA"/>
</dbReference>
<gene>
    <name evidence="1" type="ORF">ACOLOM_LOCUS6454</name>
</gene>
<protein>
    <submittedName>
        <fullName evidence="1">14020_t:CDS:1</fullName>
    </submittedName>
</protein>